<proteinExistence type="predicted"/>
<sequence length="60" mass="6835">MNLNSTPTQMRQTCTLPEHTCTDQDRPRLRNVLLCIHNAFSNTTQSQIIVTCQSISMLLD</sequence>
<dbReference type="EMBL" id="GBXM01001838">
    <property type="protein sequence ID" value="JAI06740.1"/>
    <property type="molecule type" value="Transcribed_RNA"/>
</dbReference>
<name>A0A0E9XVR7_ANGAN</name>
<reference evidence="1" key="2">
    <citation type="journal article" date="2015" name="Fish Shellfish Immunol.">
        <title>Early steps in the European eel (Anguilla anguilla)-Vibrio vulnificus interaction in the gills: Role of the RtxA13 toxin.</title>
        <authorList>
            <person name="Callol A."/>
            <person name="Pajuelo D."/>
            <person name="Ebbesson L."/>
            <person name="Teles M."/>
            <person name="MacKenzie S."/>
            <person name="Amaro C."/>
        </authorList>
    </citation>
    <scope>NUCLEOTIDE SEQUENCE</scope>
</reference>
<accession>A0A0E9XVR7</accession>
<evidence type="ECO:0000313" key="1">
    <source>
        <dbReference type="EMBL" id="JAI06740.1"/>
    </source>
</evidence>
<dbReference type="AlphaFoldDB" id="A0A0E9XVR7"/>
<protein>
    <submittedName>
        <fullName evidence="1">Uncharacterized protein</fullName>
    </submittedName>
</protein>
<reference evidence="1" key="1">
    <citation type="submission" date="2014-11" db="EMBL/GenBank/DDBJ databases">
        <authorList>
            <person name="Amaro Gonzalez C."/>
        </authorList>
    </citation>
    <scope>NUCLEOTIDE SEQUENCE</scope>
</reference>
<organism evidence="1">
    <name type="scientific">Anguilla anguilla</name>
    <name type="common">European freshwater eel</name>
    <name type="synonym">Muraena anguilla</name>
    <dbReference type="NCBI Taxonomy" id="7936"/>
    <lineage>
        <taxon>Eukaryota</taxon>
        <taxon>Metazoa</taxon>
        <taxon>Chordata</taxon>
        <taxon>Craniata</taxon>
        <taxon>Vertebrata</taxon>
        <taxon>Euteleostomi</taxon>
        <taxon>Actinopterygii</taxon>
        <taxon>Neopterygii</taxon>
        <taxon>Teleostei</taxon>
        <taxon>Anguilliformes</taxon>
        <taxon>Anguillidae</taxon>
        <taxon>Anguilla</taxon>
    </lineage>
</organism>